<evidence type="ECO:0000256" key="2">
    <source>
        <dbReference type="ARBA" id="ARBA00023015"/>
    </source>
</evidence>
<dbReference type="AlphaFoldDB" id="A0A9Q1QPB4"/>
<accession>A0A9Q1QPB4</accession>
<comment type="subcellular location">
    <subcellularLocation>
        <location evidence="1">Nucleus</location>
    </subcellularLocation>
</comment>
<reference evidence="8" key="1">
    <citation type="submission" date="2022-04" db="EMBL/GenBank/DDBJ databases">
        <title>Carnegiea gigantea Genome sequencing and assembly v2.</title>
        <authorList>
            <person name="Copetti D."/>
            <person name="Sanderson M.J."/>
            <person name="Burquez A."/>
            <person name="Wojciechowski M.F."/>
        </authorList>
    </citation>
    <scope>NUCLEOTIDE SEQUENCE</scope>
    <source>
        <strain evidence="8">SGP5-SGP5p</strain>
        <tissue evidence="8">Aerial part</tissue>
    </source>
</reference>
<proteinExistence type="predicted"/>
<dbReference type="PANTHER" id="PTHR31072:SF170">
    <property type="entry name" value="TRANSCRIPTION FACTOR TCP15-RELATED"/>
    <property type="match status" value="1"/>
</dbReference>
<comment type="caution">
    <text evidence="8">The sequence shown here is derived from an EMBL/GenBank/DDBJ whole genome shotgun (WGS) entry which is preliminary data.</text>
</comment>
<dbReference type="EMBL" id="JAKOGI010000020">
    <property type="protein sequence ID" value="KAJ8449562.1"/>
    <property type="molecule type" value="Genomic_DNA"/>
</dbReference>
<dbReference type="PANTHER" id="PTHR31072">
    <property type="entry name" value="TRANSCRIPTION FACTOR TCP4-RELATED"/>
    <property type="match status" value="1"/>
</dbReference>
<evidence type="ECO:0000256" key="1">
    <source>
        <dbReference type="ARBA" id="ARBA00004123"/>
    </source>
</evidence>
<evidence type="ECO:0000259" key="7">
    <source>
        <dbReference type="PROSITE" id="PS51369"/>
    </source>
</evidence>
<dbReference type="Pfam" id="PF03634">
    <property type="entry name" value="TCP"/>
    <property type="match status" value="1"/>
</dbReference>
<keyword evidence="2" id="KW-0805">Transcription regulation</keyword>
<evidence type="ECO:0000313" key="8">
    <source>
        <dbReference type="EMBL" id="KAJ8449562.1"/>
    </source>
</evidence>
<dbReference type="InterPro" id="IPR005333">
    <property type="entry name" value="Transcription_factor_TCP"/>
</dbReference>
<feature type="region of interest" description="Disordered" evidence="6">
    <location>
        <begin position="24"/>
        <end position="56"/>
    </location>
</feature>
<feature type="domain" description="TCP" evidence="7">
    <location>
        <begin position="46"/>
        <end position="100"/>
    </location>
</feature>
<name>A0A9Q1QPB4_9CARY</name>
<dbReference type="OrthoDB" id="1911901at2759"/>
<keyword evidence="9" id="KW-1185">Reference proteome</keyword>
<keyword evidence="5" id="KW-0539">Nucleus</keyword>
<gene>
    <name evidence="8" type="ORF">Cgig2_005584</name>
</gene>
<sequence length="246" mass="26643">MDDNSHRPSDEKQLLLSNPTAATTANSLKDDHRKKHQQLAPKRVSNKDRHTKVDGRSRRIRMPALCAARIFQLTREFGHKTDGETIQWLLQQSKPAIIAATGTGTIPASFLTSAASSVSSQQDTSVSLKINDTGANNWANFGDNMARSQVPPSIWPSIGGGYAPLQGVGLPTANMGLLSFTPILTRGAQIPGLQLGLSQDGHGDVGRIYQQQHQQEEHEQDDDGDGGGGGSEAVHHHQQQRQLQSH</sequence>
<evidence type="ECO:0000256" key="6">
    <source>
        <dbReference type="SAM" id="MobiDB-lite"/>
    </source>
</evidence>
<dbReference type="PROSITE" id="PS51369">
    <property type="entry name" value="TCP"/>
    <property type="match status" value="1"/>
</dbReference>
<feature type="region of interest" description="Disordered" evidence="6">
    <location>
        <begin position="211"/>
        <end position="246"/>
    </location>
</feature>
<protein>
    <recommendedName>
        <fullName evidence="7">TCP domain-containing protein</fullName>
    </recommendedName>
</protein>
<dbReference type="GO" id="GO:0003700">
    <property type="term" value="F:DNA-binding transcription factor activity"/>
    <property type="evidence" value="ECO:0007669"/>
    <property type="project" value="InterPro"/>
</dbReference>
<dbReference type="GO" id="GO:0043565">
    <property type="term" value="F:sequence-specific DNA binding"/>
    <property type="evidence" value="ECO:0007669"/>
    <property type="project" value="TreeGrafter"/>
</dbReference>
<dbReference type="InterPro" id="IPR017887">
    <property type="entry name" value="TF_TCP_subgr"/>
</dbReference>
<evidence type="ECO:0000256" key="3">
    <source>
        <dbReference type="ARBA" id="ARBA00023125"/>
    </source>
</evidence>
<keyword evidence="4" id="KW-0804">Transcription</keyword>
<evidence type="ECO:0000313" key="9">
    <source>
        <dbReference type="Proteomes" id="UP001153076"/>
    </source>
</evidence>
<feature type="compositionally biased region" description="Basic and acidic residues" evidence="6">
    <location>
        <begin position="45"/>
        <end position="56"/>
    </location>
</feature>
<dbReference type="GO" id="GO:0005634">
    <property type="term" value="C:nucleus"/>
    <property type="evidence" value="ECO:0007669"/>
    <property type="project" value="UniProtKB-SubCell"/>
</dbReference>
<dbReference type="Proteomes" id="UP001153076">
    <property type="component" value="Unassembled WGS sequence"/>
</dbReference>
<evidence type="ECO:0000256" key="5">
    <source>
        <dbReference type="ARBA" id="ARBA00023242"/>
    </source>
</evidence>
<keyword evidence="3" id="KW-0238">DNA-binding</keyword>
<organism evidence="8 9">
    <name type="scientific">Carnegiea gigantea</name>
    <dbReference type="NCBI Taxonomy" id="171969"/>
    <lineage>
        <taxon>Eukaryota</taxon>
        <taxon>Viridiplantae</taxon>
        <taxon>Streptophyta</taxon>
        <taxon>Embryophyta</taxon>
        <taxon>Tracheophyta</taxon>
        <taxon>Spermatophyta</taxon>
        <taxon>Magnoliopsida</taxon>
        <taxon>eudicotyledons</taxon>
        <taxon>Gunneridae</taxon>
        <taxon>Pentapetalae</taxon>
        <taxon>Caryophyllales</taxon>
        <taxon>Cactineae</taxon>
        <taxon>Cactaceae</taxon>
        <taxon>Cactoideae</taxon>
        <taxon>Echinocereeae</taxon>
        <taxon>Carnegiea</taxon>
    </lineage>
</organism>
<evidence type="ECO:0000256" key="4">
    <source>
        <dbReference type="ARBA" id="ARBA00023163"/>
    </source>
</evidence>